<reference evidence="1 2" key="1">
    <citation type="journal article" date="2019" name="Int. J. Syst. Evol. Microbiol.">
        <title>The Global Catalogue of Microorganisms (GCM) 10K type strain sequencing project: providing services to taxonomists for standard genome sequencing and annotation.</title>
        <authorList>
            <consortium name="The Broad Institute Genomics Platform"/>
            <consortium name="The Broad Institute Genome Sequencing Center for Infectious Disease"/>
            <person name="Wu L."/>
            <person name="Ma J."/>
        </authorList>
    </citation>
    <scope>NUCLEOTIDE SEQUENCE [LARGE SCALE GENOMIC DNA]</scope>
    <source>
        <strain evidence="1 2">CGMCC 1.12285</strain>
    </source>
</reference>
<sequence>MARVETAARLHFGFGNLSLAHDRLYGALGVALDRPTLAVEATTAEAVVCDDDVA</sequence>
<organism evidence="1 2">
    <name type="scientific">Halolamina salina</name>
    <dbReference type="NCBI Taxonomy" id="1220023"/>
    <lineage>
        <taxon>Archaea</taxon>
        <taxon>Methanobacteriati</taxon>
        <taxon>Methanobacteriota</taxon>
        <taxon>Stenosarchaea group</taxon>
        <taxon>Halobacteria</taxon>
        <taxon>Halobacteriales</taxon>
        <taxon>Haloferacaceae</taxon>
    </lineage>
</organism>
<feature type="non-terminal residue" evidence="1">
    <location>
        <position position="54"/>
    </location>
</feature>
<proteinExistence type="predicted"/>
<keyword evidence="1" id="KW-0418">Kinase</keyword>
<comment type="caution">
    <text evidence="1">The sequence shown here is derived from an EMBL/GenBank/DDBJ whole genome shotgun (WGS) entry which is preliminary data.</text>
</comment>
<name>A0ABD6B759_9EURY</name>
<dbReference type="AlphaFoldDB" id="A0ABD6B759"/>
<dbReference type="EMBL" id="JBHUDH010000094">
    <property type="protein sequence ID" value="MFD1526436.1"/>
    <property type="molecule type" value="Genomic_DNA"/>
</dbReference>
<accession>A0ABD6B759</accession>
<evidence type="ECO:0000313" key="1">
    <source>
        <dbReference type="EMBL" id="MFD1526436.1"/>
    </source>
</evidence>
<gene>
    <name evidence="1" type="ORF">ACFR9S_09020</name>
</gene>
<keyword evidence="2" id="KW-1185">Reference proteome</keyword>
<dbReference type="Proteomes" id="UP001597111">
    <property type="component" value="Unassembled WGS sequence"/>
</dbReference>
<dbReference type="GO" id="GO:0016301">
    <property type="term" value="F:kinase activity"/>
    <property type="evidence" value="ECO:0007669"/>
    <property type="project" value="UniProtKB-KW"/>
</dbReference>
<keyword evidence="1" id="KW-0808">Transferase</keyword>
<evidence type="ECO:0000313" key="2">
    <source>
        <dbReference type="Proteomes" id="UP001597111"/>
    </source>
</evidence>
<protein>
    <submittedName>
        <fullName evidence="1">GHMP kinase</fullName>
    </submittedName>
</protein>